<dbReference type="SUPFAM" id="SSF52058">
    <property type="entry name" value="L domain-like"/>
    <property type="match status" value="1"/>
</dbReference>
<dbReference type="Pfam" id="PF07723">
    <property type="entry name" value="LRR_2"/>
    <property type="match status" value="1"/>
</dbReference>
<dbReference type="Proteomes" id="UP000694864">
    <property type="component" value="Chromosome 9"/>
</dbReference>
<dbReference type="RefSeq" id="XP_010431293.1">
    <property type="nucleotide sequence ID" value="XM_010432991.1"/>
</dbReference>
<dbReference type="InterPro" id="IPR032675">
    <property type="entry name" value="LRR_dom_sf"/>
</dbReference>
<dbReference type="GeneID" id="104715598"/>
<reference evidence="2" key="1">
    <citation type="journal article" date="2014" name="Nat. Commun.">
        <title>The emerging biofuel crop Camelina sativa retains a highly undifferentiated hexaploid genome structure.</title>
        <authorList>
            <person name="Kagale S."/>
            <person name="Koh C."/>
            <person name="Nixon J."/>
            <person name="Bollina V."/>
            <person name="Clarke W.E."/>
            <person name="Tuteja R."/>
            <person name="Spillane C."/>
            <person name="Robinson S.J."/>
            <person name="Links M.G."/>
            <person name="Clarke C."/>
            <person name="Higgins E.E."/>
            <person name="Huebert T."/>
            <person name="Sharpe A.G."/>
            <person name="Parkin I.A."/>
        </authorList>
    </citation>
    <scope>NUCLEOTIDE SEQUENCE [LARGE SCALE GENOMIC DNA]</scope>
    <source>
        <strain evidence="2">cv. DH55</strain>
    </source>
</reference>
<accession>A0ABM0TTT8</accession>
<keyword evidence="2" id="KW-1185">Reference proteome</keyword>
<dbReference type="PANTHER" id="PTHR31900">
    <property type="entry name" value="F-BOX/RNI SUPERFAMILY PROTEIN-RELATED"/>
    <property type="match status" value="1"/>
</dbReference>
<dbReference type="PANTHER" id="PTHR31900:SF34">
    <property type="entry name" value="EMB|CAB62440.1-RELATED"/>
    <property type="match status" value="1"/>
</dbReference>
<organism evidence="2 3">
    <name type="scientific">Camelina sativa</name>
    <name type="common">False flax</name>
    <name type="synonym">Myagrum sativum</name>
    <dbReference type="NCBI Taxonomy" id="90675"/>
    <lineage>
        <taxon>Eukaryota</taxon>
        <taxon>Viridiplantae</taxon>
        <taxon>Streptophyta</taxon>
        <taxon>Embryophyta</taxon>
        <taxon>Tracheophyta</taxon>
        <taxon>Spermatophyta</taxon>
        <taxon>Magnoliopsida</taxon>
        <taxon>eudicotyledons</taxon>
        <taxon>Gunneridae</taxon>
        <taxon>Pentapetalae</taxon>
        <taxon>rosids</taxon>
        <taxon>malvids</taxon>
        <taxon>Brassicales</taxon>
        <taxon>Brassicaceae</taxon>
        <taxon>Camelineae</taxon>
        <taxon>Camelina</taxon>
    </lineage>
</organism>
<evidence type="ECO:0000259" key="1">
    <source>
        <dbReference type="SMART" id="SM00579"/>
    </source>
</evidence>
<feature type="domain" description="FBD" evidence="1">
    <location>
        <begin position="224"/>
        <end position="296"/>
    </location>
</feature>
<dbReference type="InterPro" id="IPR050232">
    <property type="entry name" value="FBL13/AtMIF1-like"/>
</dbReference>
<gene>
    <name evidence="3" type="primary">LOC104715598</name>
</gene>
<reference evidence="3" key="2">
    <citation type="submission" date="2025-08" db="UniProtKB">
        <authorList>
            <consortium name="RefSeq"/>
        </authorList>
    </citation>
    <scope>IDENTIFICATION</scope>
    <source>
        <tissue evidence="3">Leaf</tissue>
    </source>
</reference>
<protein>
    <submittedName>
        <fullName evidence="3">F-box/FBD/LRR-repeat protein At3g52680-like</fullName>
    </submittedName>
</protein>
<dbReference type="InterPro" id="IPR013101">
    <property type="entry name" value="LRR_PRU1-like"/>
</dbReference>
<dbReference type="Gene3D" id="3.80.10.10">
    <property type="entry name" value="Ribonuclease Inhibitor"/>
    <property type="match status" value="1"/>
</dbReference>
<sequence>MFSLSTTLETLILKYAVLVDVPSPVCMKSLRTLHLDSVDFKNSNSIRNLISGCPNLEDLVIYQCNRNDVVLTFTIVAPSLKRLLITDYGPESMGYVINAPSLKYLNLTGFSHCGCCLIENAPMLVESKIRKVSYTANENILGSLKSAKRLFLDLSPLEFPTEVMYYQLVYLEIYTHKVEWWNLLTLMLDSSPKLQVLKLTDEYLSFRNHGLVSRKWNEPKNVPECLVSHLKMFVWTRDEWESEVEKEVVTYILKNARQLKNASFLTRHMDSEERRKMLKELDGVVRASSSCHLVLDFYPSGKETFIFPSSLCTCNTLESLKLVFGFIVDIPSPVLMKSL</sequence>
<evidence type="ECO:0000313" key="3">
    <source>
        <dbReference type="RefSeq" id="XP_010431293.1"/>
    </source>
</evidence>
<proteinExistence type="predicted"/>
<name>A0ABM0TTT8_CAMSA</name>
<dbReference type="Pfam" id="PF08387">
    <property type="entry name" value="FBD"/>
    <property type="match status" value="1"/>
</dbReference>
<dbReference type="SMART" id="SM00579">
    <property type="entry name" value="FBD"/>
    <property type="match status" value="1"/>
</dbReference>
<dbReference type="InterPro" id="IPR006566">
    <property type="entry name" value="FBD"/>
</dbReference>
<evidence type="ECO:0000313" key="2">
    <source>
        <dbReference type="Proteomes" id="UP000694864"/>
    </source>
</evidence>